<feature type="region of interest" description="Disordered" evidence="1">
    <location>
        <begin position="207"/>
        <end position="232"/>
    </location>
</feature>
<protein>
    <recommendedName>
        <fullName evidence="4">Tick transposon</fullName>
    </recommendedName>
</protein>
<reference evidence="2 3" key="1">
    <citation type="journal article" date="2020" name="Cell">
        <title>Large-Scale Comparative Analyses of Tick Genomes Elucidate Their Genetic Diversity and Vector Capacities.</title>
        <authorList>
            <consortium name="Tick Genome and Microbiome Consortium (TIGMIC)"/>
            <person name="Jia N."/>
            <person name="Wang J."/>
            <person name="Shi W."/>
            <person name="Du L."/>
            <person name="Sun Y."/>
            <person name="Zhan W."/>
            <person name="Jiang J.F."/>
            <person name="Wang Q."/>
            <person name="Zhang B."/>
            <person name="Ji P."/>
            <person name="Bell-Sakyi L."/>
            <person name="Cui X.M."/>
            <person name="Yuan T.T."/>
            <person name="Jiang B.G."/>
            <person name="Yang W.F."/>
            <person name="Lam T.T."/>
            <person name="Chang Q.C."/>
            <person name="Ding S.J."/>
            <person name="Wang X.J."/>
            <person name="Zhu J.G."/>
            <person name="Ruan X.D."/>
            <person name="Zhao L."/>
            <person name="Wei J.T."/>
            <person name="Ye R.Z."/>
            <person name="Que T.C."/>
            <person name="Du C.H."/>
            <person name="Zhou Y.H."/>
            <person name="Cheng J.X."/>
            <person name="Dai P.F."/>
            <person name="Guo W.B."/>
            <person name="Han X.H."/>
            <person name="Huang E.J."/>
            <person name="Li L.F."/>
            <person name="Wei W."/>
            <person name="Gao Y.C."/>
            <person name="Liu J.Z."/>
            <person name="Shao H.Z."/>
            <person name="Wang X."/>
            <person name="Wang C.C."/>
            <person name="Yang T.C."/>
            <person name="Huo Q.B."/>
            <person name="Li W."/>
            <person name="Chen H.Y."/>
            <person name="Chen S.E."/>
            <person name="Zhou L.G."/>
            <person name="Ni X.B."/>
            <person name="Tian J.H."/>
            <person name="Sheng Y."/>
            <person name="Liu T."/>
            <person name="Pan Y.S."/>
            <person name="Xia L.Y."/>
            <person name="Li J."/>
            <person name="Zhao F."/>
            <person name="Cao W.C."/>
        </authorList>
    </citation>
    <scope>NUCLEOTIDE SEQUENCE [LARGE SCALE GENOMIC DNA]</scope>
    <source>
        <strain evidence="2">HaeL-2018</strain>
    </source>
</reference>
<evidence type="ECO:0008006" key="4">
    <source>
        <dbReference type="Google" id="ProtNLM"/>
    </source>
</evidence>
<organism evidence="2 3">
    <name type="scientific">Haemaphysalis longicornis</name>
    <name type="common">Bush tick</name>
    <dbReference type="NCBI Taxonomy" id="44386"/>
    <lineage>
        <taxon>Eukaryota</taxon>
        <taxon>Metazoa</taxon>
        <taxon>Ecdysozoa</taxon>
        <taxon>Arthropoda</taxon>
        <taxon>Chelicerata</taxon>
        <taxon>Arachnida</taxon>
        <taxon>Acari</taxon>
        <taxon>Parasitiformes</taxon>
        <taxon>Ixodida</taxon>
        <taxon>Ixodoidea</taxon>
        <taxon>Ixodidae</taxon>
        <taxon>Haemaphysalinae</taxon>
        <taxon>Haemaphysalis</taxon>
    </lineage>
</organism>
<gene>
    <name evidence="2" type="ORF">HPB48_001020</name>
</gene>
<dbReference type="EMBL" id="JABSTR010000004">
    <property type="protein sequence ID" value="KAH9368952.1"/>
    <property type="molecule type" value="Genomic_DNA"/>
</dbReference>
<evidence type="ECO:0000313" key="3">
    <source>
        <dbReference type="Proteomes" id="UP000821853"/>
    </source>
</evidence>
<comment type="caution">
    <text evidence="2">The sequence shown here is derived from an EMBL/GenBank/DDBJ whole genome shotgun (WGS) entry which is preliminary data.</text>
</comment>
<dbReference type="AlphaFoldDB" id="A0A9J6G376"/>
<accession>A0A9J6G376</accession>
<sequence>MNRGPPPRILSEPSLNRALGGCGRIYLLVCASTSGGQGTRGGTGGTCVTAPTWRWWQLIASPLVGVLQCWARLLTRLGITIRTPDVRSLPTTVQAAIHATPLPRNMNPDLHPERTQVRVRQLTKTLRQQSNVWYTDATHYAQRPSCCAVACNYPETSFTACTVPTPNLAAPPTVIQSHHDWETALQSNDPEIQLRLVRLALDAPAPVARPHEGTGVSGRAGPGGLGRSHTGH</sequence>
<feature type="compositionally biased region" description="Gly residues" evidence="1">
    <location>
        <begin position="215"/>
        <end position="226"/>
    </location>
</feature>
<dbReference type="VEuPathDB" id="VectorBase:HLOH_062451"/>
<name>A0A9J6G376_HAELO</name>
<dbReference type="Proteomes" id="UP000821853">
    <property type="component" value="Chromosome 2"/>
</dbReference>
<proteinExistence type="predicted"/>
<keyword evidence="3" id="KW-1185">Reference proteome</keyword>
<evidence type="ECO:0000256" key="1">
    <source>
        <dbReference type="SAM" id="MobiDB-lite"/>
    </source>
</evidence>
<evidence type="ECO:0000313" key="2">
    <source>
        <dbReference type="EMBL" id="KAH9368952.1"/>
    </source>
</evidence>